<gene>
    <name evidence="2" type="ORF">ZIOFF_016586</name>
</gene>
<organism evidence="2 3">
    <name type="scientific">Zingiber officinale</name>
    <name type="common">Ginger</name>
    <name type="synonym">Amomum zingiber</name>
    <dbReference type="NCBI Taxonomy" id="94328"/>
    <lineage>
        <taxon>Eukaryota</taxon>
        <taxon>Viridiplantae</taxon>
        <taxon>Streptophyta</taxon>
        <taxon>Embryophyta</taxon>
        <taxon>Tracheophyta</taxon>
        <taxon>Spermatophyta</taxon>
        <taxon>Magnoliopsida</taxon>
        <taxon>Liliopsida</taxon>
        <taxon>Zingiberales</taxon>
        <taxon>Zingiberaceae</taxon>
        <taxon>Zingiber</taxon>
    </lineage>
</organism>
<name>A0A8J5HWA4_ZINOF</name>
<evidence type="ECO:0000313" key="3">
    <source>
        <dbReference type="Proteomes" id="UP000734854"/>
    </source>
</evidence>
<dbReference type="EMBL" id="JACMSC010000004">
    <property type="protein sequence ID" value="KAG6526594.1"/>
    <property type="molecule type" value="Genomic_DNA"/>
</dbReference>
<reference evidence="2 3" key="1">
    <citation type="submission" date="2020-08" db="EMBL/GenBank/DDBJ databases">
        <title>Plant Genome Project.</title>
        <authorList>
            <person name="Zhang R.-G."/>
        </authorList>
    </citation>
    <scope>NUCLEOTIDE SEQUENCE [LARGE SCALE GENOMIC DNA]</scope>
    <source>
        <tissue evidence="2">Rhizome</tissue>
    </source>
</reference>
<sequence>MQFIHLGVIQVRLQILHRREEGTLAMVVFRDNRWQGDQAILATMEIDLTSGTNLLVTRGLVGRLSNTPNVGFAYEVQNVVDYLTSHGVQALPGRSYNTKDVLGQNWVIKQSTIHIPMQSMEIIIEHISTPDVFEVEDLDDTERGHHEQALEEIQALEEQLRDLEIARAESLTMNFIPSEASSSTSSLDYNDA</sequence>
<keyword evidence="3" id="KW-1185">Reference proteome</keyword>
<keyword evidence="1" id="KW-0175">Coiled coil</keyword>
<evidence type="ECO:0000313" key="2">
    <source>
        <dbReference type="EMBL" id="KAG6526594.1"/>
    </source>
</evidence>
<dbReference type="AlphaFoldDB" id="A0A8J5HWA4"/>
<comment type="caution">
    <text evidence="2">The sequence shown here is derived from an EMBL/GenBank/DDBJ whole genome shotgun (WGS) entry which is preliminary data.</text>
</comment>
<proteinExistence type="predicted"/>
<protein>
    <submittedName>
        <fullName evidence="2">Uncharacterized protein</fullName>
    </submittedName>
</protein>
<evidence type="ECO:0000256" key="1">
    <source>
        <dbReference type="SAM" id="Coils"/>
    </source>
</evidence>
<accession>A0A8J5HWA4</accession>
<dbReference type="Proteomes" id="UP000734854">
    <property type="component" value="Unassembled WGS sequence"/>
</dbReference>
<feature type="coiled-coil region" evidence="1">
    <location>
        <begin position="146"/>
        <end position="173"/>
    </location>
</feature>